<dbReference type="Proteomes" id="UP000823893">
    <property type="component" value="Unassembled WGS sequence"/>
</dbReference>
<keyword evidence="1" id="KW-0812">Transmembrane</keyword>
<evidence type="ECO:0000313" key="3">
    <source>
        <dbReference type="EMBL" id="HJC12047.1"/>
    </source>
</evidence>
<keyword evidence="1" id="KW-0472">Membrane</keyword>
<name>A0A9D2N7K1_9FIRM</name>
<organism evidence="3 4">
    <name type="scientific">Candidatus Blautia merdigallinarum</name>
    <dbReference type="NCBI Taxonomy" id="2838495"/>
    <lineage>
        <taxon>Bacteria</taxon>
        <taxon>Bacillati</taxon>
        <taxon>Bacillota</taxon>
        <taxon>Clostridia</taxon>
        <taxon>Lachnospirales</taxon>
        <taxon>Lachnospiraceae</taxon>
        <taxon>Blautia</taxon>
    </lineage>
</organism>
<dbReference type="InterPro" id="IPR000045">
    <property type="entry name" value="Prepilin_IV_endopep_pep"/>
</dbReference>
<reference evidence="3" key="2">
    <citation type="submission" date="2021-04" db="EMBL/GenBank/DDBJ databases">
        <authorList>
            <person name="Gilroy R."/>
        </authorList>
    </citation>
    <scope>NUCLEOTIDE SEQUENCE</scope>
    <source>
        <strain evidence="3">ChiSxjej6B18-287</strain>
    </source>
</reference>
<accession>A0A9D2N7K1</accession>
<dbReference type="AlphaFoldDB" id="A0A9D2N7K1"/>
<proteinExistence type="predicted"/>
<reference evidence="3" key="1">
    <citation type="journal article" date="2021" name="PeerJ">
        <title>Extensive microbial diversity within the chicken gut microbiome revealed by metagenomics and culture.</title>
        <authorList>
            <person name="Gilroy R."/>
            <person name="Ravi A."/>
            <person name="Getino M."/>
            <person name="Pursley I."/>
            <person name="Horton D.L."/>
            <person name="Alikhan N.F."/>
            <person name="Baker D."/>
            <person name="Gharbi K."/>
            <person name="Hall N."/>
            <person name="Watson M."/>
            <person name="Adriaenssens E.M."/>
            <person name="Foster-Nyarko E."/>
            <person name="Jarju S."/>
            <person name="Secka A."/>
            <person name="Antonio M."/>
            <person name="Oren A."/>
            <person name="Chaudhuri R.R."/>
            <person name="La Ragione R."/>
            <person name="Hildebrand F."/>
            <person name="Pallen M.J."/>
        </authorList>
    </citation>
    <scope>NUCLEOTIDE SEQUENCE</scope>
    <source>
        <strain evidence="3">ChiSxjej6B18-287</strain>
    </source>
</reference>
<evidence type="ECO:0000259" key="2">
    <source>
        <dbReference type="Pfam" id="PF01478"/>
    </source>
</evidence>
<protein>
    <submittedName>
        <fullName evidence="3">Prepilin peptidase</fullName>
        <ecNumber evidence="3">3.4.23.43</ecNumber>
    </submittedName>
</protein>
<dbReference type="GO" id="GO:0004190">
    <property type="term" value="F:aspartic-type endopeptidase activity"/>
    <property type="evidence" value="ECO:0007669"/>
    <property type="project" value="UniProtKB-EC"/>
</dbReference>
<dbReference type="EMBL" id="DWWV01000203">
    <property type="protein sequence ID" value="HJC12047.1"/>
    <property type="molecule type" value="Genomic_DNA"/>
</dbReference>
<feature type="domain" description="Prepilin type IV endopeptidase peptidase" evidence="2">
    <location>
        <begin position="9"/>
        <end position="104"/>
    </location>
</feature>
<feature type="transmembrane region" description="Helical" evidence="1">
    <location>
        <begin position="20"/>
        <end position="38"/>
    </location>
</feature>
<sequence length="164" mass="18141">MLLLIVAGGGLLMDLLQEKVDNRLICLGFGFGFILALMSHSISGILNFFFGILFPLFSLLPLFYFHMIGGGDIKLLSALGSILGCPKTIGLLILSFLTGAILSIAFLIFCGNLKERISYFIRYFYDHRETGSTKGYRKEGLQPENFHFTVPIFVGILLLIGGCY</sequence>
<gene>
    <name evidence="3" type="ORF">H9935_14855</name>
</gene>
<dbReference type="Gene3D" id="1.20.120.1220">
    <property type="match status" value="1"/>
</dbReference>
<dbReference type="EC" id="3.4.23.43" evidence="3"/>
<evidence type="ECO:0000256" key="1">
    <source>
        <dbReference type="SAM" id="Phobius"/>
    </source>
</evidence>
<keyword evidence="3" id="KW-0378">Hydrolase</keyword>
<feature type="transmembrane region" description="Helical" evidence="1">
    <location>
        <begin position="45"/>
        <end position="69"/>
    </location>
</feature>
<dbReference type="GO" id="GO:0016020">
    <property type="term" value="C:membrane"/>
    <property type="evidence" value="ECO:0007669"/>
    <property type="project" value="InterPro"/>
</dbReference>
<keyword evidence="1" id="KW-1133">Transmembrane helix</keyword>
<evidence type="ECO:0000313" key="4">
    <source>
        <dbReference type="Proteomes" id="UP000823893"/>
    </source>
</evidence>
<dbReference type="Pfam" id="PF01478">
    <property type="entry name" value="Peptidase_A24"/>
    <property type="match status" value="1"/>
</dbReference>
<comment type="caution">
    <text evidence="3">The sequence shown here is derived from an EMBL/GenBank/DDBJ whole genome shotgun (WGS) entry which is preliminary data.</text>
</comment>
<feature type="transmembrane region" description="Helical" evidence="1">
    <location>
        <begin position="89"/>
        <end position="113"/>
    </location>
</feature>